<name>A0AAJ7VYJ8_CEPCN</name>
<protein>
    <submittedName>
        <fullName evidence="2">Uncharacterized protein LOC112493944</fullName>
    </submittedName>
</protein>
<dbReference type="RefSeq" id="XP_024937970.1">
    <property type="nucleotide sequence ID" value="XM_025082202.1"/>
</dbReference>
<keyword evidence="1" id="KW-1185">Reference proteome</keyword>
<dbReference type="GeneID" id="112493944"/>
<evidence type="ECO:0000313" key="1">
    <source>
        <dbReference type="Proteomes" id="UP000694920"/>
    </source>
</evidence>
<reference evidence="2" key="1">
    <citation type="submission" date="2025-08" db="UniProtKB">
        <authorList>
            <consortium name="RefSeq"/>
        </authorList>
    </citation>
    <scope>IDENTIFICATION</scope>
</reference>
<organism evidence="1 2">
    <name type="scientific">Cephus cinctus</name>
    <name type="common">Wheat stem sawfly</name>
    <dbReference type="NCBI Taxonomy" id="211228"/>
    <lineage>
        <taxon>Eukaryota</taxon>
        <taxon>Metazoa</taxon>
        <taxon>Ecdysozoa</taxon>
        <taxon>Arthropoda</taxon>
        <taxon>Hexapoda</taxon>
        <taxon>Insecta</taxon>
        <taxon>Pterygota</taxon>
        <taxon>Neoptera</taxon>
        <taxon>Endopterygota</taxon>
        <taxon>Hymenoptera</taxon>
        <taxon>Cephoidea</taxon>
        <taxon>Cephidae</taxon>
        <taxon>Cephus</taxon>
    </lineage>
</organism>
<dbReference type="AlphaFoldDB" id="A0AAJ7VYJ8"/>
<gene>
    <name evidence="2" type="primary">LOC112493944</name>
</gene>
<accession>A0AAJ7VYJ8</accession>
<sequence>MLNYPVGQRASQNKYSKETEWKNLLELLEVKILTTTKCQTEQNLLLNQIMQEILTYLAENMPLTVLRLILPKECQIAYQRYIGICSPIVHANHVKSLIIKTGQQLLCTLNL</sequence>
<evidence type="ECO:0000313" key="2">
    <source>
        <dbReference type="RefSeq" id="XP_024937970.1"/>
    </source>
</evidence>
<dbReference type="Proteomes" id="UP000694920">
    <property type="component" value="Unplaced"/>
</dbReference>
<proteinExistence type="predicted"/>
<dbReference type="KEGG" id="ccin:112493944"/>